<gene>
    <name evidence="3" type="ORF">LELG_03359</name>
</gene>
<dbReference type="Proteomes" id="UP000001996">
    <property type="component" value="Unassembled WGS sequence"/>
</dbReference>
<dbReference type="OrthoDB" id="2130750at2759"/>
<dbReference type="AlphaFoldDB" id="A5E172"/>
<dbReference type="InParanoid" id="A5E172"/>
<dbReference type="STRING" id="379508.A5E172"/>
<evidence type="ECO:0000259" key="2">
    <source>
        <dbReference type="PROSITE" id="PS50245"/>
    </source>
</evidence>
<evidence type="ECO:0000256" key="1">
    <source>
        <dbReference type="SAM" id="Coils"/>
    </source>
</evidence>
<keyword evidence="4" id="KW-1185">Reference proteome</keyword>
<dbReference type="Pfam" id="PF01302">
    <property type="entry name" value="CAP_GLY"/>
    <property type="match status" value="1"/>
</dbReference>
<proteinExistence type="predicted"/>
<evidence type="ECO:0000313" key="4">
    <source>
        <dbReference type="Proteomes" id="UP000001996"/>
    </source>
</evidence>
<sequence length="920" mass="105402">MQYKIGQKVIVRDEPGVIRFIGTTKFAPGIWFGIELTNPNGKHNGFVQGISYFTCSKTDGLYGVFVKERLLQLAFTPGSSSPLSLIETESFSSSSNIDRRYNMDNVLTSPPSNQRNDDSMDYDKLQATIEMHRKDNEYLWGFKLQLETKLEQLQKEYSTLKDKHAAALEEIEINQELEKELDNIDIENYTAQDLKILISRSKAVEASLHQYKDNERQKDIEIDTLLKKLNETDAKLAQTEAQLFSKECDIAALKEKIEFLADLESMTEQLSLENNNLKRSQTELRETIKEMNEIRNLDKNLEAHYDAVEEQLKLEISQLKDELFAERSKYKNLKETIEQRVSDGAGSRQYSVAPHVHIHSSTGSGKDFEFEFGDGNGDENIRKDKFYFQQELHECELKLANLQIKLLLTQKLYKLSTEKFKVASKLAQPGLRREYLDLLYALKENAVVIDSILQLEVLAAKQQYDTFLVTFLKDIVTFAITLLEYNYKSSKCSDLSTEISSLHNYIEPCVSALLNYIIDNNTDQLLHNDLYKSILDRLIECAAIICNMCSKVDDLILHTTVQIRLIASSVSATCNYLASTNSWQQNSSNKGLFDIFKKLQLFHQSLTQNFSLVMKEDIDIYLNGFQTDSCAIMNSILVLVDMAHTGTESMDDNDTCLKIGTFIEQFPTLYETTLRKVEHISTLTQDDLSDSTRSITNTSKLLEEKLLQQEQEINVRGKTIETKQQEIRDLQLNISLLEKNMRAMTNKFSKDISTFRDQLSLAQNKVQQNQEEISQLQTENYTLKTNLNAVEDGMLLQPTSLSTLESQIAYHDKIKRLETLIDLKQKAKQETVIATPLTFQSRKISSKRSWNRAVEIKVLANQIRTLANHVKPMQIGLLHRNGGNNSCSRSAAYSSTCFEEQYAKYNAAKRNLIKRYQSTQ</sequence>
<dbReference type="GeneID" id="5232583"/>
<reference evidence="3 4" key="1">
    <citation type="journal article" date="2009" name="Nature">
        <title>Evolution of pathogenicity and sexual reproduction in eight Candida genomes.</title>
        <authorList>
            <person name="Butler G."/>
            <person name="Rasmussen M.D."/>
            <person name="Lin M.F."/>
            <person name="Santos M.A."/>
            <person name="Sakthikumar S."/>
            <person name="Munro C.A."/>
            <person name="Rheinbay E."/>
            <person name="Grabherr M."/>
            <person name="Forche A."/>
            <person name="Reedy J.L."/>
            <person name="Agrafioti I."/>
            <person name="Arnaud M.B."/>
            <person name="Bates S."/>
            <person name="Brown A.J."/>
            <person name="Brunke S."/>
            <person name="Costanzo M.C."/>
            <person name="Fitzpatrick D.A."/>
            <person name="de Groot P.W."/>
            <person name="Harris D."/>
            <person name="Hoyer L.L."/>
            <person name="Hube B."/>
            <person name="Klis F.M."/>
            <person name="Kodira C."/>
            <person name="Lennard N."/>
            <person name="Logue M.E."/>
            <person name="Martin R."/>
            <person name="Neiman A.M."/>
            <person name="Nikolaou E."/>
            <person name="Quail M.A."/>
            <person name="Quinn J."/>
            <person name="Santos M.C."/>
            <person name="Schmitzberger F.F."/>
            <person name="Sherlock G."/>
            <person name="Shah P."/>
            <person name="Silverstein K.A."/>
            <person name="Skrzypek M.S."/>
            <person name="Soll D."/>
            <person name="Staggs R."/>
            <person name="Stansfield I."/>
            <person name="Stumpf M.P."/>
            <person name="Sudbery P.E."/>
            <person name="Srikantha T."/>
            <person name="Zeng Q."/>
            <person name="Berman J."/>
            <person name="Berriman M."/>
            <person name="Heitman J."/>
            <person name="Gow N.A."/>
            <person name="Lorenz M.C."/>
            <person name="Birren B.W."/>
            <person name="Kellis M."/>
            <person name="Cuomo C.A."/>
        </authorList>
    </citation>
    <scope>NUCLEOTIDE SEQUENCE [LARGE SCALE GENOMIC DNA]</scope>
    <source>
        <strain evidence="4">ATCC 11503 / BCRC 21390 / CBS 2605 / JCM 1781 / NBRC 1676 / NRRL YB-4239</strain>
    </source>
</reference>
<dbReference type="EMBL" id="CH981527">
    <property type="protein sequence ID" value="EDK45180.1"/>
    <property type="molecule type" value="Genomic_DNA"/>
</dbReference>
<keyword evidence="1" id="KW-0175">Coiled coil</keyword>
<dbReference type="KEGG" id="lel:PVL30_002857"/>
<dbReference type="HOGENOM" id="CLU_324819_0_0_1"/>
<dbReference type="SUPFAM" id="SSF74924">
    <property type="entry name" value="Cap-Gly domain"/>
    <property type="match status" value="1"/>
</dbReference>
<dbReference type="SMART" id="SM01052">
    <property type="entry name" value="CAP_GLY"/>
    <property type="match status" value="1"/>
</dbReference>
<organism evidence="3 4">
    <name type="scientific">Lodderomyces elongisporus (strain ATCC 11503 / CBS 2605 / JCM 1781 / NBRC 1676 / NRRL YB-4239)</name>
    <name type="common">Yeast</name>
    <name type="synonym">Saccharomyces elongisporus</name>
    <dbReference type="NCBI Taxonomy" id="379508"/>
    <lineage>
        <taxon>Eukaryota</taxon>
        <taxon>Fungi</taxon>
        <taxon>Dikarya</taxon>
        <taxon>Ascomycota</taxon>
        <taxon>Saccharomycotina</taxon>
        <taxon>Pichiomycetes</taxon>
        <taxon>Debaryomycetaceae</taxon>
        <taxon>Candida/Lodderomyces clade</taxon>
        <taxon>Lodderomyces</taxon>
    </lineage>
</organism>
<dbReference type="eggNOG" id="KOG4568">
    <property type="taxonomic scope" value="Eukaryota"/>
</dbReference>
<feature type="coiled-coil region" evidence="1">
    <location>
        <begin position="222"/>
        <end position="340"/>
    </location>
</feature>
<dbReference type="PANTHER" id="PTHR18916">
    <property type="entry name" value="DYNACTIN 1-RELATED MICROTUBULE-BINDING"/>
    <property type="match status" value="1"/>
</dbReference>
<feature type="domain" description="CAP-Gly" evidence="2">
    <location>
        <begin position="22"/>
        <end position="67"/>
    </location>
</feature>
<dbReference type="Gene3D" id="2.30.30.190">
    <property type="entry name" value="CAP Gly-rich-like domain"/>
    <property type="match status" value="1"/>
</dbReference>
<evidence type="ECO:0000313" key="3">
    <source>
        <dbReference type="EMBL" id="EDK45180.1"/>
    </source>
</evidence>
<dbReference type="InterPro" id="IPR000938">
    <property type="entry name" value="CAP-Gly_domain"/>
</dbReference>
<protein>
    <recommendedName>
        <fullName evidence="2">CAP-Gly domain-containing protein</fullName>
    </recommendedName>
</protein>
<name>A5E172_LODEL</name>
<dbReference type="InterPro" id="IPR036859">
    <property type="entry name" value="CAP-Gly_dom_sf"/>
</dbReference>
<dbReference type="PROSITE" id="PS50245">
    <property type="entry name" value="CAP_GLY_2"/>
    <property type="match status" value="1"/>
</dbReference>
<accession>A5E172</accession>
<feature type="coiled-coil region" evidence="1">
    <location>
        <begin position="143"/>
        <end position="194"/>
    </location>
</feature>
<dbReference type="VEuPathDB" id="FungiDB:LELG_03359"/>
<feature type="coiled-coil region" evidence="1">
    <location>
        <begin position="720"/>
        <end position="779"/>
    </location>
</feature>